<proteinExistence type="predicted"/>
<evidence type="ECO:0000256" key="4">
    <source>
        <dbReference type="SAM" id="MobiDB-lite"/>
    </source>
</evidence>
<dbReference type="InterPro" id="IPR001077">
    <property type="entry name" value="COMT_C"/>
</dbReference>
<feature type="domain" description="O-methyltransferase C-terminal" evidence="5">
    <location>
        <begin position="2"/>
        <end position="112"/>
    </location>
</feature>
<feature type="region of interest" description="Disordered" evidence="4">
    <location>
        <begin position="122"/>
        <end position="160"/>
    </location>
</feature>
<accession>A0ABD5WMX0</accession>
<dbReference type="EC" id="2.1.-.-" evidence="6"/>
<evidence type="ECO:0000313" key="7">
    <source>
        <dbReference type="Proteomes" id="UP001596407"/>
    </source>
</evidence>
<dbReference type="Pfam" id="PF00891">
    <property type="entry name" value="Methyltransf_2"/>
    <property type="match status" value="1"/>
</dbReference>
<dbReference type="PROSITE" id="PS51683">
    <property type="entry name" value="SAM_OMT_II"/>
    <property type="match status" value="1"/>
</dbReference>
<keyword evidence="2 6" id="KW-0808">Transferase</keyword>
<dbReference type="Gene3D" id="3.40.50.150">
    <property type="entry name" value="Vaccinia Virus protein VP39"/>
    <property type="match status" value="1"/>
</dbReference>
<dbReference type="CDD" id="cd02440">
    <property type="entry name" value="AdoMet_MTases"/>
    <property type="match status" value="1"/>
</dbReference>
<evidence type="ECO:0000256" key="3">
    <source>
        <dbReference type="ARBA" id="ARBA00022691"/>
    </source>
</evidence>
<dbReference type="GO" id="GO:0032259">
    <property type="term" value="P:methylation"/>
    <property type="evidence" value="ECO:0007669"/>
    <property type="project" value="UniProtKB-KW"/>
</dbReference>
<evidence type="ECO:0000259" key="5">
    <source>
        <dbReference type="Pfam" id="PF00891"/>
    </source>
</evidence>
<dbReference type="SUPFAM" id="SSF53335">
    <property type="entry name" value="S-adenosyl-L-methionine-dependent methyltransferases"/>
    <property type="match status" value="1"/>
</dbReference>
<keyword evidence="3" id="KW-0949">S-adenosyl-L-methionine</keyword>
<comment type="caution">
    <text evidence="6">The sequence shown here is derived from an EMBL/GenBank/DDBJ whole genome shotgun (WGS) entry which is preliminary data.</text>
</comment>
<sequence>MTLVDRPDVIDIDRQFLEHEPIELVEGDITDELPEGRFGLVFCSRVAHALSPDANRQFLAEAFDALEPGGSVVLTDKVRDRADDAALFGAHMLAQTDAGDTYTEDEFSGWLRTPGSWTWKSGTCRVSTSKSSRDGGRAIEVLSSPRGTYGPRGAVRRHGR</sequence>
<dbReference type="Proteomes" id="UP001596407">
    <property type="component" value="Unassembled WGS sequence"/>
</dbReference>
<reference evidence="6 7" key="1">
    <citation type="journal article" date="2019" name="Int. J. Syst. Evol. Microbiol.">
        <title>The Global Catalogue of Microorganisms (GCM) 10K type strain sequencing project: providing services to taxonomists for standard genome sequencing and annotation.</title>
        <authorList>
            <consortium name="The Broad Institute Genomics Platform"/>
            <consortium name="The Broad Institute Genome Sequencing Center for Infectious Disease"/>
            <person name="Wu L."/>
            <person name="Ma J."/>
        </authorList>
    </citation>
    <scope>NUCLEOTIDE SEQUENCE [LARGE SCALE GENOMIC DNA]</scope>
    <source>
        <strain evidence="6 7">DT72</strain>
    </source>
</reference>
<organism evidence="6 7">
    <name type="scientific">Halorussus caseinilyticus</name>
    <dbReference type="NCBI Taxonomy" id="3034025"/>
    <lineage>
        <taxon>Archaea</taxon>
        <taxon>Methanobacteriati</taxon>
        <taxon>Methanobacteriota</taxon>
        <taxon>Stenosarchaea group</taxon>
        <taxon>Halobacteria</taxon>
        <taxon>Halobacteriales</taxon>
        <taxon>Haladaptataceae</taxon>
        <taxon>Halorussus</taxon>
    </lineage>
</organism>
<keyword evidence="7" id="KW-1185">Reference proteome</keyword>
<dbReference type="AlphaFoldDB" id="A0ABD5WMX0"/>
<dbReference type="GO" id="GO:0008168">
    <property type="term" value="F:methyltransferase activity"/>
    <property type="evidence" value="ECO:0007669"/>
    <property type="project" value="UniProtKB-KW"/>
</dbReference>
<protein>
    <submittedName>
        <fullName evidence="6">Class I SAM-dependent methyltransferase</fullName>
        <ecNumber evidence="6">2.1.-.-</ecNumber>
    </submittedName>
</protein>
<dbReference type="EMBL" id="JBHSZH010000005">
    <property type="protein sequence ID" value="MFC7081498.1"/>
    <property type="molecule type" value="Genomic_DNA"/>
</dbReference>
<evidence type="ECO:0000313" key="6">
    <source>
        <dbReference type="EMBL" id="MFC7081498.1"/>
    </source>
</evidence>
<evidence type="ECO:0000256" key="2">
    <source>
        <dbReference type="ARBA" id="ARBA00022679"/>
    </source>
</evidence>
<dbReference type="InterPro" id="IPR016461">
    <property type="entry name" value="COMT-like"/>
</dbReference>
<keyword evidence="1 6" id="KW-0489">Methyltransferase</keyword>
<dbReference type="InterPro" id="IPR029063">
    <property type="entry name" value="SAM-dependent_MTases_sf"/>
</dbReference>
<evidence type="ECO:0000256" key="1">
    <source>
        <dbReference type="ARBA" id="ARBA00022603"/>
    </source>
</evidence>
<dbReference type="RefSeq" id="WP_382210069.1">
    <property type="nucleotide sequence ID" value="NZ_JBHSZH010000005.1"/>
</dbReference>
<gene>
    <name evidence="6" type="ORF">ACFQJ6_16635</name>
</gene>
<name>A0ABD5WMX0_9EURY</name>